<dbReference type="PROSITE" id="PS52040">
    <property type="entry name" value="TOPO_IIA"/>
    <property type="match status" value="1"/>
</dbReference>
<dbReference type="GO" id="GO:0006265">
    <property type="term" value="P:DNA topological change"/>
    <property type="evidence" value="ECO:0007669"/>
    <property type="project" value="UniProtKB-UniRule"/>
</dbReference>
<evidence type="ECO:0000259" key="9">
    <source>
        <dbReference type="PROSITE" id="PS52040"/>
    </source>
</evidence>
<evidence type="ECO:0000256" key="1">
    <source>
        <dbReference type="ARBA" id="ARBA00000185"/>
    </source>
</evidence>
<organism evidence="10 11">
    <name type="scientific">Paenibacillus selenitireducens</name>
    <dbReference type="NCBI Taxonomy" id="1324314"/>
    <lineage>
        <taxon>Bacteria</taxon>
        <taxon>Bacillati</taxon>
        <taxon>Bacillota</taxon>
        <taxon>Bacilli</taxon>
        <taxon>Bacillales</taxon>
        <taxon>Paenibacillaceae</taxon>
        <taxon>Paenibacillus</taxon>
    </lineage>
</organism>
<gene>
    <name evidence="7" type="primary">parC</name>
    <name evidence="10" type="ORF">BVG16_29575</name>
</gene>
<dbReference type="GO" id="GO:0034335">
    <property type="term" value="F:DNA negative supercoiling activity"/>
    <property type="evidence" value="ECO:0007669"/>
    <property type="project" value="UniProtKB-ARBA"/>
</dbReference>
<dbReference type="STRING" id="1324314.BVG16_29575"/>
<dbReference type="Gene3D" id="2.120.10.90">
    <property type="entry name" value="DNA gyrase/topoisomerase IV, subunit A, C-terminal"/>
    <property type="match status" value="1"/>
</dbReference>
<dbReference type="InterPro" id="IPR013757">
    <property type="entry name" value="Topo_IIA_A_a_sf"/>
</dbReference>
<dbReference type="Proteomes" id="UP000190188">
    <property type="component" value="Unassembled WGS sequence"/>
</dbReference>
<dbReference type="InterPro" id="IPR013758">
    <property type="entry name" value="Topo_IIA_A/C_ab"/>
</dbReference>
<feature type="domain" description="Topo IIA-type catalytic" evidence="9">
    <location>
        <begin position="33"/>
        <end position="499"/>
    </location>
</feature>
<dbReference type="PANTHER" id="PTHR43493:SF9">
    <property type="entry name" value="DNA TOPOISOMERASE 4 SUBUNIT A"/>
    <property type="match status" value="1"/>
</dbReference>
<feature type="site" description="Interaction with DNA" evidence="7">
    <location>
        <position position="90"/>
    </location>
</feature>
<dbReference type="SUPFAM" id="SSF56719">
    <property type="entry name" value="Type II DNA topoisomerase"/>
    <property type="match status" value="1"/>
</dbReference>
<evidence type="ECO:0000256" key="3">
    <source>
        <dbReference type="ARBA" id="ARBA00023029"/>
    </source>
</evidence>
<evidence type="ECO:0000256" key="5">
    <source>
        <dbReference type="ARBA" id="ARBA00023136"/>
    </source>
</evidence>
<feature type="site" description="Interaction with DNA" evidence="7">
    <location>
        <position position="79"/>
    </location>
</feature>
<protein>
    <recommendedName>
        <fullName evidence="7">DNA topoisomerase 4 subunit A</fullName>
        <ecNumber evidence="7">5.6.2.2</ecNumber>
    </recommendedName>
    <alternativeName>
        <fullName evidence="7">Topoisomerase IV subunit A</fullName>
    </alternativeName>
</protein>
<keyword evidence="4 7" id="KW-0238">DNA-binding</keyword>
<comment type="catalytic activity">
    <reaction evidence="1 7 8">
        <text>ATP-dependent breakage, passage and rejoining of double-stranded DNA.</text>
        <dbReference type="EC" id="5.6.2.2"/>
    </reaction>
</comment>
<dbReference type="NCBIfam" id="TIGR01063">
    <property type="entry name" value="gyrA"/>
    <property type="match status" value="1"/>
</dbReference>
<dbReference type="OrthoDB" id="9806486at2"/>
<dbReference type="NCBIfam" id="NF004043">
    <property type="entry name" value="PRK05560.1"/>
    <property type="match status" value="1"/>
</dbReference>
<name>A0A1T2X0Y2_9BACL</name>
<dbReference type="RefSeq" id="WP_078502801.1">
    <property type="nucleotide sequence ID" value="NZ_MSZX01000020.1"/>
</dbReference>
<dbReference type="Gene3D" id="1.10.268.10">
    <property type="entry name" value="Topoisomerase, domain 3"/>
    <property type="match status" value="1"/>
</dbReference>
<feature type="site" description="Interaction with DNA" evidence="7">
    <location>
        <position position="77"/>
    </location>
</feature>
<feature type="site" description="Transition state stabilizer" evidence="7">
    <location>
        <position position="120"/>
    </location>
</feature>
<dbReference type="GO" id="GO:0007059">
    <property type="term" value="P:chromosome segregation"/>
    <property type="evidence" value="ECO:0007669"/>
    <property type="project" value="UniProtKB-UniRule"/>
</dbReference>
<evidence type="ECO:0000256" key="4">
    <source>
        <dbReference type="ARBA" id="ARBA00023125"/>
    </source>
</evidence>
<dbReference type="InterPro" id="IPR002205">
    <property type="entry name" value="Topo_IIA_dom_A"/>
</dbReference>
<dbReference type="Gene3D" id="3.30.1360.40">
    <property type="match status" value="1"/>
</dbReference>
<dbReference type="AlphaFoldDB" id="A0A1T2X0Y2"/>
<evidence type="ECO:0000256" key="8">
    <source>
        <dbReference type="PROSITE-ProRule" id="PRU01384"/>
    </source>
</evidence>
<dbReference type="CDD" id="cd00187">
    <property type="entry name" value="TOP4c"/>
    <property type="match status" value="1"/>
</dbReference>
<dbReference type="InterPro" id="IPR050220">
    <property type="entry name" value="Type_II_DNA_Topoisomerases"/>
</dbReference>
<feature type="active site" description="O-(5'-phospho-DNA)-tyrosine intermediate" evidence="7 8">
    <location>
        <position position="121"/>
    </location>
</feature>
<dbReference type="EC" id="5.6.2.2" evidence="7"/>
<keyword evidence="5 7" id="KW-0472">Membrane</keyword>
<keyword evidence="6 7" id="KW-0413">Isomerase</keyword>
<dbReference type="FunFam" id="3.90.199.10:FF:000001">
    <property type="entry name" value="DNA gyrase subunit A"/>
    <property type="match status" value="1"/>
</dbReference>
<dbReference type="FunFam" id="3.30.1360.40:FF:000002">
    <property type="entry name" value="DNA gyrase subunit A"/>
    <property type="match status" value="1"/>
</dbReference>
<dbReference type="Pfam" id="PF03989">
    <property type="entry name" value="DNA_gyraseA_C"/>
    <property type="match status" value="5"/>
</dbReference>
<dbReference type="FunFam" id="1.10.268.10:FF:000001">
    <property type="entry name" value="DNA gyrase subunit A"/>
    <property type="match status" value="1"/>
</dbReference>
<dbReference type="GO" id="GO:0005524">
    <property type="term" value="F:ATP binding"/>
    <property type="evidence" value="ECO:0007669"/>
    <property type="project" value="InterPro"/>
</dbReference>
<dbReference type="GO" id="GO:0005737">
    <property type="term" value="C:cytoplasm"/>
    <property type="evidence" value="ECO:0007669"/>
    <property type="project" value="TreeGrafter"/>
</dbReference>
<keyword evidence="2 7" id="KW-1003">Cell membrane</keyword>
<dbReference type="NCBIfam" id="NF004044">
    <property type="entry name" value="PRK05561.1"/>
    <property type="match status" value="1"/>
</dbReference>
<dbReference type="GO" id="GO:0019897">
    <property type="term" value="C:extrinsic component of plasma membrane"/>
    <property type="evidence" value="ECO:0007669"/>
    <property type="project" value="UniProtKB-UniRule"/>
</dbReference>
<feature type="site" description="Interaction with DNA" evidence="7">
    <location>
        <position position="96"/>
    </location>
</feature>
<comment type="subunit">
    <text evidence="7">Heterotetramer composed of ParC and ParE.</text>
</comment>
<dbReference type="GO" id="GO:0003677">
    <property type="term" value="F:DNA binding"/>
    <property type="evidence" value="ECO:0007669"/>
    <property type="project" value="UniProtKB-UniRule"/>
</dbReference>
<keyword evidence="3 7" id="KW-0799">Topoisomerase</keyword>
<comment type="similarity">
    <text evidence="7">Belongs to the type II topoisomerase GyrA/ParC subunit family. ParC type 2 subfamily.</text>
</comment>
<evidence type="ECO:0000256" key="7">
    <source>
        <dbReference type="HAMAP-Rule" id="MF_00937"/>
    </source>
</evidence>
<dbReference type="EMBL" id="MSZX01000020">
    <property type="protein sequence ID" value="OPA73233.1"/>
    <property type="molecule type" value="Genomic_DNA"/>
</dbReference>
<dbReference type="SUPFAM" id="SSF101904">
    <property type="entry name" value="GyrA/ParC C-terminal domain-like"/>
    <property type="match status" value="1"/>
</dbReference>
<dbReference type="NCBIfam" id="TIGR01061">
    <property type="entry name" value="parC_Gpos"/>
    <property type="match status" value="1"/>
</dbReference>
<feature type="site" description="Interaction with DNA" evidence="7">
    <location>
        <position position="41"/>
    </location>
</feature>
<dbReference type="Gene3D" id="3.90.199.10">
    <property type="entry name" value="Topoisomerase II, domain 5"/>
    <property type="match status" value="1"/>
</dbReference>
<dbReference type="HAMAP" id="MF_00937">
    <property type="entry name" value="ParC_type2"/>
    <property type="match status" value="1"/>
</dbReference>
<dbReference type="InterPro" id="IPR013760">
    <property type="entry name" value="Topo_IIA-like_dom_sf"/>
</dbReference>
<dbReference type="GO" id="GO:0009330">
    <property type="term" value="C:DNA topoisomerase type II (double strand cut, ATP-hydrolyzing) complex"/>
    <property type="evidence" value="ECO:0007669"/>
    <property type="project" value="TreeGrafter"/>
</dbReference>
<dbReference type="Pfam" id="PF00521">
    <property type="entry name" value="DNA_topoisoIV"/>
    <property type="match status" value="1"/>
</dbReference>
<comment type="subcellular location">
    <subcellularLocation>
        <location evidence="7">Cell membrane</location>
        <topology evidence="7">Peripheral membrane protein</topology>
    </subcellularLocation>
</comment>
<keyword evidence="11" id="KW-1185">Reference proteome</keyword>
<dbReference type="InterPro" id="IPR035516">
    <property type="entry name" value="Gyrase/topoIV_suA_C"/>
</dbReference>
<evidence type="ECO:0000256" key="2">
    <source>
        <dbReference type="ARBA" id="ARBA00022475"/>
    </source>
</evidence>
<evidence type="ECO:0000313" key="11">
    <source>
        <dbReference type="Proteomes" id="UP000190188"/>
    </source>
</evidence>
<dbReference type="SMART" id="SM00434">
    <property type="entry name" value="TOP4c"/>
    <property type="match status" value="1"/>
</dbReference>
<accession>A0A1T2X0Y2</accession>
<dbReference type="InterPro" id="IPR006691">
    <property type="entry name" value="GyrA/parC_rep"/>
</dbReference>
<dbReference type="InterPro" id="IPR005741">
    <property type="entry name" value="TopoIV_A_Gpos"/>
</dbReference>
<dbReference type="GO" id="GO:0005694">
    <property type="term" value="C:chromosome"/>
    <property type="evidence" value="ECO:0007669"/>
    <property type="project" value="InterPro"/>
</dbReference>
<evidence type="ECO:0000313" key="10">
    <source>
        <dbReference type="EMBL" id="OPA73233.1"/>
    </source>
</evidence>
<evidence type="ECO:0000256" key="6">
    <source>
        <dbReference type="ARBA" id="ARBA00023235"/>
    </source>
</evidence>
<sequence length="810" mass="91215">MSSLEQFLPAFLEDVVGDRFGRYSKYIIQDRAIPDVRDGLKPVQRRILYAMYDSGNTADKPYRKSAKTVGDVMGNYHPHGDSSIYDGMVRMAQPWKMAHMLVDGHGNWGSIDDDPPAAMRYTEARLSPIASELLRDIDKRTVLFKDNFDNTTQEPVVLPARYPNLLVNGVSGISAGFATEIPSHNLREVIDACIAMMEKEDLTVEDIMQIVKGPDFPTGGMIMGEDGIRDAYRTGKGRIYIRSKTEIEDVRGGRQQIVITEIPYQVVKARLVTAMENIRLEKKVEGITEVRDESGREGLRIVIELKKDADAHGILAYLLKKTDLQVTYNFNMVAIVNKTPVQLGIRAILNAYIAHQKEVVTNRTQYELEKAEDRAHVVEGLVKALNILDEVIATIKASKNRQDAQNNLVDKFQFTERQADAILTLQLYRLTNLEITSLEKEHKELLKKINYLRSILDSNKKLVGVIKSELLDIREKYGIDRRSVIQGEVEEIKVNLEVMVNPEDVLVTMSNEGYLKRTSMLSFTRSGGELESSGVKEGDYIKHLLEVNTIDSMLLFTDKGQYFLLPTHLIPEFKWKDNGTAIVNVIPISKEDRIVNMIPIKNFEEPNQSLVFVTKRGQVKRTDLKEYMTNRSNAIAACKVSDQDEVISVSLSDGMKDLLLVTKDGMSIRFKESEVNAMGRVSGGVRGIQLKDGDEVISAIWVEGDEGEIVVVTDIGYGKRSLLVDYMTQGRGGKGIITFEFKEGKRVRPNGSRLVRAFHCTEAYTITVATSEGTLHTFVTEQAPIEDRKSIGKLIVPLEKKETITDIWRL</sequence>
<comment type="function">
    <text evidence="7">Topoisomerase IV is essential for chromosome segregation. It relaxes supercoiled DNA. Performs the decatenation events required during the replication of a circular DNA molecule.</text>
</comment>
<dbReference type="PANTHER" id="PTHR43493">
    <property type="entry name" value="DNA GYRASE/TOPOISOMERASE SUBUNIT A"/>
    <property type="match status" value="1"/>
</dbReference>
<comment type="caution">
    <text evidence="10">The sequence shown here is derived from an EMBL/GenBank/DDBJ whole genome shotgun (WGS) entry which is preliminary data.</text>
</comment>
<reference evidence="10 11" key="1">
    <citation type="submission" date="2017-01" db="EMBL/GenBank/DDBJ databases">
        <title>Genome analysis of Paenibacillus selenitrireducens ES3-24.</title>
        <authorList>
            <person name="Xu D."/>
            <person name="Yao R."/>
            <person name="Zheng S."/>
        </authorList>
    </citation>
    <scope>NUCLEOTIDE SEQUENCE [LARGE SCALE GENOMIC DNA]</scope>
    <source>
        <strain evidence="10 11">ES3-24</strain>
    </source>
</reference>
<proteinExistence type="inferred from homology"/>